<feature type="domain" description="Alcohol dehydrogenase-like N-terminal" evidence="2">
    <location>
        <begin position="44"/>
        <end position="157"/>
    </location>
</feature>
<dbReference type="PANTHER" id="PTHR43401">
    <property type="entry name" value="L-THREONINE 3-DEHYDROGENASE"/>
    <property type="match status" value="1"/>
</dbReference>
<dbReference type="SUPFAM" id="SSF50129">
    <property type="entry name" value="GroES-like"/>
    <property type="match status" value="1"/>
</dbReference>
<organism evidence="3">
    <name type="scientific">marine sediment metagenome</name>
    <dbReference type="NCBI Taxonomy" id="412755"/>
    <lineage>
        <taxon>unclassified sequences</taxon>
        <taxon>metagenomes</taxon>
        <taxon>ecological metagenomes</taxon>
    </lineage>
</organism>
<sequence>MSKLEQYKNDFKNYKIPETMKATVLTGAGFENIATKEVAVPKPGPKQLLARVDAAGVCTSILKIIEQGAKHKYLHGWDPAKWPLLLGDEGSLTIVKAGNELKGKYPVGKRCGLQPAVDTHPINHLERYDDNGKGVEKMGVGYTLPGQLAEYILIQEEIIEGNCLIPLEDDDIPCFAVSMAEPISCVISSQTRNFHIYKDSPQSPRYAKLGIKENGVCIIVGAGAMGKIHLELAMRFKPRILIANDVLDER</sequence>
<proteinExistence type="predicted"/>
<reference evidence="3" key="1">
    <citation type="journal article" date="2014" name="Front. Microbiol.">
        <title>High frequency of phylogenetically diverse reductive dehalogenase-homologous genes in deep subseafloor sedimentary metagenomes.</title>
        <authorList>
            <person name="Kawai M."/>
            <person name="Futagami T."/>
            <person name="Toyoda A."/>
            <person name="Takaki Y."/>
            <person name="Nishi S."/>
            <person name="Hori S."/>
            <person name="Arai W."/>
            <person name="Tsubouchi T."/>
            <person name="Morono Y."/>
            <person name="Uchiyama I."/>
            <person name="Ito T."/>
            <person name="Fujiyama A."/>
            <person name="Inagaki F."/>
            <person name="Takami H."/>
        </authorList>
    </citation>
    <scope>NUCLEOTIDE SEQUENCE</scope>
    <source>
        <strain evidence="3">Expedition CK06-06</strain>
    </source>
</reference>
<evidence type="ECO:0000259" key="2">
    <source>
        <dbReference type="Pfam" id="PF08240"/>
    </source>
</evidence>
<keyword evidence="1" id="KW-0560">Oxidoreductase</keyword>
<feature type="non-terminal residue" evidence="3">
    <location>
        <position position="250"/>
    </location>
</feature>
<evidence type="ECO:0000256" key="1">
    <source>
        <dbReference type="ARBA" id="ARBA00023002"/>
    </source>
</evidence>
<dbReference type="InterPro" id="IPR013154">
    <property type="entry name" value="ADH-like_N"/>
</dbReference>
<dbReference type="AlphaFoldDB" id="X1D4A5"/>
<dbReference type="InterPro" id="IPR050129">
    <property type="entry name" value="Zn_alcohol_dh"/>
</dbReference>
<comment type="caution">
    <text evidence="3">The sequence shown here is derived from an EMBL/GenBank/DDBJ whole genome shotgun (WGS) entry which is preliminary data.</text>
</comment>
<name>X1D4A5_9ZZZZ</name>
<dbReference type="InterPro" id="IPR011032">
    <property type="entry name" value="GroES-like_sf"/>
</dbReference>
<dbReference type="GO" id="GO:0016491">
    <property type="term" value="F:oxidoreductase activity"/>
    <property type="evidence" value="ECO:0007669"/>
    <property type="project" value="UniProtKB-KW"/>
</dbReference>
<dbReference type="Pfam" id="PF08240">
    <property type="entry name" value="ADH_N"/>
    <property type="match status" value="1"/>
</dbReference>
<dbReference type="Gene3D" id="3.40.50.720">
    <property type="entry name" value="NAD(P)-binding Rossmann-like Domain"/>
    <property type="match status" value="1"/>
</dbReference>
<dbReference type="Gene3D" id="3.90.180.10">
    <property type="entry name" value="Medium-chain alcohol dehydrogenases, catalytic domain"/>
    <property type="match status" value="1"/>
</dbReference>
<dbReference type="PANTHER" id="PTHR43401:SF2">
    <property type="entry name" value="L-THREONINE 3-DEHYDROGENASE"/>
    <property type="match status" value="1"/>
</dbReference>
<evidence type="ECO:0000313" key="3">
    <source>
        <dbReference type="EMBL" id="GAH15566.1"/>
    </source>
</evidence>
<accession>X1D4A5</accession>
<gene>
    <name evidence="3" type="ORF">S01H4_52844</name>
</gene>
<dbReference type="EMBL" id="BART01030233">
    <property type="protein sequence ID" value="GAH15566.1"/>
    <property type="molecule type" value="Genomic_DNA"/>
</dbReference>
<protein>
    <recommendedName>
        <fullName evidence="2">Alcohol dehydrogenase-like N-terminal domain-containing protein</fullName>
    </recommendedName>
</protein>